<name>A0A7X9S1U1_9BACT</name>
<dbReference type="Gene3D" id="1.10.10.10">
    <property type="entry name" value="Winged helix-like DNA-binding domain superfamily/Winged helix DNA-binding domain"/>
    <property type="match status" value="1"/>
</dbReference>
<keyword evidence="2" id="KW-1185">Reference proteome</keyword>
<dbReference type="AlphaFoldDB" id="A0A7X9S1U1"/>
<dbReference type="EMBL" id="JABANE010000181">
    <property type="protein sequence ID" value="NME72607.1"/>
    <property type="molecule type" value="Genomic_DNA"/>
</dbReference>
<gene>
    <name evidence="1" type="ORF">HHU12_31900</name>
</gene>
<reference evidence="1 2" key="1">
    <citation type="submission" date="2020-04" db="EMBL/GenBank/DDBJ databases">
        <title>Flammeovirga sp. SR4, a novel species isolated from seawater.</title>
        <authorList>
            <person name="Wang X."/>
        </authorList>
    </citation>
    <scope>NUCLEOTIDE SEQUENCE [LARGE SCALE GENOMIC DNA]</scope>
    <source>
        <strain evidence="1 2">ATCC 23126</strain>
    </source>
</reference>
<evidence type="ECO:0000313" key="1">
    <source>
        <dbReference type="EMBL" id="NME72607.1"/>
    </source>
</evidence>
<organism evidence="1 2">
    <name type="scientific">Flammeovirga aprica JL-4</name>
    <dbReference type="NCBI Taxonomy" id="694437"/>
    <lineage>
        <taxon>Bacteria</taxon>
        <taxon>Pseudomonadati</taxon>
        <taxon>Bacteroidota</taxon>
        <taxon>Cytophagia</taxon>
        <taxon>Cytophagales</taxon>
        <taxon>Flammeovirgaceae</taxon>
        <taxon>Flammeovirga</taxon>
    </lineage>
</organism>
<comment type="caution">
    <text evidence="1">The sequence shown here is derived from an EMBL/GenBank/DDBJ whole genome shotgun (WGS) entry which is preliminary data.</text>
</comment>
<proteinExistence type="predicted"/>
<dbReference type="SUPFAM" id="SSF46785">
    <property type="entry name" value="Winged helix' DNA-binding domain"/>
    <property type="match status" value="1"/>
</dbReference>
<dbReference type="Proteomes" id="UP000576082">
    <property type="component" value="Unassembled WGS sequence"/>
</dbReference>
<evidence type="ECO:0000313" key="2">
    <source>
        <dbReference type="Proteomes" id="UP000576082"/>
    </source>
</evidence>
<dbReference type="RefSeq" id="WP_169660793.1">
    <property type="nucleotide sequence ID" value="NZ_JABANE010000181.1"/>
</dbReference>
<protein>
    <submittedName>
        <fullName evidence="1">MarR family transcriptional regulator</fullName>
    </submittedName>
</protein>
<accession>A0A7X9S1U1</accession>
<dbReference type="InterPro" id="IPR036390">
    <property type="entry name" value="WH_DNA-bd_sf"/>
</dbReference>
<sequence>MDKNEALEQFVEAHKLDGLPPLAVRIIGIFYISNEKHLTFEDIIKLADSSKGAVSKMLKVLIAVRRVNFIQDPASSRKRLFYLDAHGLEEYIKLVVNGLMDQNSQIRRLSEFRTSESDKEIDDLINRIINFNSDVITSLLTLNNKHNKK</sequence>
<dbReference type="InterPro" id="IPR036388">
    <property type="entry name" value="WH-like_DNA-bd_sf"/>
</dbReference>